<keyword evidence="1" id="KW-0812">Transmembrane</keyword>
<dbReference type="PANTHER" id="PTHR22911">
    <property type="entry name" value="ACYL-MALONYL CONDENSING ENZYME-RELATED"/>
    <property type="match status" value="1"/>
</dbReference>
<dbReference type="Proteomes" id="UP000183982">
    <property type="component" value="Unassembled WGS sequence"/>
</dbReference>
<evidence type="ECO:0000259" key="2">
    <source>
        <dbReference type="Pfam" id="PF00892"/>
    </source>
</evidence>
<dbReference type="EMBL" id="FQZQ01000023">
    <property type="protein sequence ID" value="SHK24111.1"/>
    <property type="molecule type" value="Genomic_DNA"/>
</dbReference>
<keyword evidence="1" id="KW-0472">Membrane</keyword>
<dbReference type="GO" id="GO:0016020">
    <property type="term" value="C:membrane"/>
    <property type="evidence" value="ECO:0007669"/>
    <property type="project" value="InterPro"/>
</dbReference>
<dbReference type="AlphaFoldDB" id="A0A1M6QV49"/>
<evidence type="ECO:0000256" key="1">
    <source>
        <dbReference type="SAM" id="Phobius"/>
    </source>
</evidence>
<dbReference type="PANTHER" id="PTHR22911:SF137">
    <property type="entry name" value="SOLUTE CARRIER FAMILY 35 MEMBER G2-RELATED"/>
    <property type="match status" value="1"/>
</dbReference>
<dbReference type="OrthoDB" id="7340103at2"/>
<feature type="transmembrane region" description="Helical" evidence="1">
    <location>
        <begin position="98"/>
        <end position="117"/>
    </location>
</feature>
<feature type="transmembrane region" description="Helical" evidence="1">
    <location>
        <begin position="124"/>
        <end position="143"/>
    </location>
</feature>
<feature type="transmembrane region" description="Helical" evidence="1">
    <location>
        <begin position="215"/>
        <end position="235"/>
    </location>
</feature>
<evidence type="ECO:0000313" key="3">
    <source>
        <dbReference type="EMBL" id="SHK24111.1"/>
    </source>
</evidence>
<feature type="transmembrane region" description="Helical" evidence="1">
    <location>
        <begin position="247"/>
        <end position="265"/>
    </location>
</feature>
<organism evidence="3 4">
    <name type="scientific">Shimia gijangensis</name>
    <dbReference type="NCBI Taxonomy" id="1470563"/>
    <lineage>
        <taxon>Bacteria</taxon>
        <taxon>Pseudomonadati</taxon>
        <taxon>Pseudomonadota</taxon>
        <taxon>Alphaproteobacteria</taxon>
        <taxon>Rhodobacterales</taxon>
        <taxon>Roseobacteraceae</taxon>
    </lineage>
</organism>
<name>A0A1M6QV49_9RHOB</name>
<evidence type="ECO:0000313" key="4">
    <source>
        <dbReference type="Proteomes" id="UP000183982"/>
    </source>
</evidence>
<dbReference type="SUPFAM" id="SSF103481">
    <property type="entry name" value="Multidrug resistance efflux transporter EmrE"/>
    <property type="match status" value="1"/>
</dbReference>
<proteinExistence type="predicted"/>
<feature type="transmembrane region" description="Helical" evidence="1">
    <location>
        <begin position="149"/>
        <end position="170"/>
    </location>
</feature>
<dbReference type="InterPro" id="IPR000620">
    <property type="entry name" value="EamA_dom"/>
</dbReference>
<keyword evidence="1" id="KW-1133">Transmembrane helix</keyword>
<protein>
    <submittedName>
        <fullName evidence="3">EamA-like transporter family protein</fullName>
    </submittedName>
</protein>
<sequence>MRLSSPTPGFASAAVFISASAWGLYWIPLRALDSQGIGGSWGVALLNAPGAVVLAIVVLFQLAAHRGHMREAAAIGLVTGLGMALYGVGIVHTTVMRATLLFYLTPVWATLIGIVWLEEKATVMRWVAIGVGLIGLLLLVSGGSNTVPLGVGDVFAFFSGIAWAMGAAMIKKYEGVPLPGMTMFQFASTAFFGLLLGAVAGVLEVPSLEALRTAIPYATLISIAFIIPAVMILFWAQKFLFPGRVGLLMMSEVLVAGITASLFLPEERMSGIEWAGAVLILGACLVEVLLTPSDQTSDHTLDQT</sequence>
<accession>A0A1M6QV49</accession>
<feature type="transmembrane region" description="Helical" evidence="1">
    <location>
        <begin position="271"/>
        <end position="290"/>
    </location>
</feature>
<feature type="transmembrane region" description="Helical" evidence="1">
    <location>
        <begin position="72"/>
        <end position="92"/>
    </location>
</feature>
<feature type="transmembrane region" description="Helical" evidence="1">
    <location>
        <begin position="182"/>
        <end position="203"/>
    </location>
</feature>
<feature type="domain" description="EamA" evidence="2">
    <location>
        <begin position="13"/>
        <end position="140"/>
    </location>
</feature>
<feature type="domain" description="EamA" evidence="2">
    <location>
        <begin position="152"/>
        <end position="286"/>
    </location>
</feature>
<dbReference type="STRING" id="1470563.SAMN05444000_12331"/>
<feature type="transmembrane region" description="Helical" evidence="1">
    <location>
        <begin position="7"/>
        <end position="27"/>
    </location>
</feature>
<dbReference type="Pfam" id="PF00892">
    <property type="entry name" value="EamA"/>
    <property type="match status" value="2"/>
</dbReference>
<reference evidence="4" key="1">
    <citation type="submission" date="2016-11" db="EMBL/GenBank/DDBJ databases">
        <authorList>
            <person name="Varghese N."/>
            <person name="Submissions S."/>
        </authorList>
    </citation>
    <scope>NUCLEOTIDE SEQUENCE [LARGE SCALE GENOMIC DNA]</scope>
    <source>
        <strain evidence="4">DSM 100564</strain>
    </source>
</reference>
<dbReference type="RefSeq" id="WP_073255509.1">
    <property type="nucleotide sequence ID" value="NZ_FQZQ01000023.1"/>
</dbReference>
<gene>
    <name evidence="3" type="ORF">SAMN05444000_12331</name>
</gene>
<feature type="transmembrane region" description="Helical" evidence="1">
    <location>
        <begin position="39"/>
        <end position="60"/>
    </location>
</feature>
<dbReference type="InterPro" id="IPR037185">
    <property type="entry name" value="EmrE-like"/>
</dbReference>
<keyword evidence="4" id="KW-1185">Reference proteome</keyword>